<dbReference type="InterPro" id="IPR016047">
    <property type="entry name" value="M23ase_b-sheet_dom"/>
</dbReference>
<dbReference type="SUPFAM" id="SSF51261">
    <property type="entry name" value="Duplicated hybrid motif"/>
    <property type="match status" value="1"/>
</dbReference>
<name>A0A1W2D1Y6_9FIRM</name>
<proteinExistence type="predicted"/>
<organism evidence="3 4">
    <name type="scientific">Sporomusa malonica</name>
    <dbReference type="NCBI Taxonomy" id="112901"/>
    <lineage>
        <taxon>Bacteria</taxon>
        <taxon>Bacillati</taxon>
        <taxon>Bacillota</taxon>
        <taxon>Negativicutes</taxon>
        <taxon>Selenomonadales</taxon>
        <taxon>Sporomusaceae</taxon>
        <taxon>Sporomusa</taxon>
    </lineage>
</organism>
<accession>A0A1W2D1Y6</accession>
<dbReference type="AlphaFoldDB" id="A0A1W2D1Y6"/>
<evidence type="ECO:0000313" key="4">
    <source>
        <dbReference type="Proteomes" id="UP000192738"/>
    </source>
</evidence>
<evidence type="ECO:0000313" key="3">
    <source>
        <dbReference type="EMBL" id="SMC91625.1"/>
    </source>
</evidence>
<dbReference type="Pfam" id="PF01551">
    <property type="entry name" value="Peptidase_M23"/>
    <property type="match status" value="1"/>
</dbReference>
<gene>
    <name evidence="3" type="ORF">SAMN04488500_11344</name>
</gene>
<dbReference type="OrthoDB" id="9809488at2"/>
<protein>
    <submittedName>
        <fullName evidence="3">Peptidase family M23</fullName>
    </submittedName>
</protein>
<evidence type="ECO:0000259" key="2">
    <source>
        <dbReference type="Pfam" id="PF01551"/>
    </source>
</evidence>
<dbReference type="RefSeq" id="WP_084576690.1">
    <property type="nucleotide sequence ID" value="NZ_CP155572.1"/>
</dbReference>
<dbReference type="EMBL" id="FWXI01000013">
    <property type="protein sequence ID" value="SMC91625.1"/>
    <property type="molecule type" value="Genomic_DNA"/>
</dbReference>
<dbReference type="Proteomes" id="UP000192738">
    <property type="component" value="Unassembled WGS sequence"/>
</dbReference>
<sequence>MNQKTPKPDRREYTLMIVPHHAKSVFSVRIPIKTVKYTAAALVVCLTILSGTMLSYRYQANVATQEKHELAQLREVNSKQYSQLEELAKTTAQLQEDMNRLNQLDADLHRLVNGEESTATSRSAPARVGNHSGQGGPKSKPNIDQLTNLTKELGAAVKEREQSLTNLKNALTEKNERLAATPSIWPTSGDVTSRFGWRSSPWGWGSDWHPGIDIANDTGTPIVATADGVVTSSSWYGGYGKMVEIDHGNGIVTIYGHNSQLFVTPGQKVKKGETIAYMGNTGISTGSHCHYEIRVNGTAVNPSSFL</sequence>
<dbReference type="InterPro" id="IPR050570">
    <property type="entry name" value="Cell_wall_metabolism_enzyme"/>
</dbReference>
<dbReference type="GO" id="GO:0004222">
    <property type="term" value="F:metalloendopeptidase activity"/>
    <property type="evidence" value="ECO:0007669"/>
    <property type="project" value="TreeGrafter"/>
</dbReference>
<feature type="domain" description="M23ase beta-sheet core" evidence="2">
    <location>
        <begin position="209"/>
        <end position="302"/>
    </location>
</feature>
<dbReference type="PANTHER" id="PTHR21666:SF286">
    <property type="entry name" value="LIPOPROTEIN NLPD"/>
    <property type="match status" value="1"/>
</dbReference>
<feature type="region of interest" description="Disordered" evidence="1">
    <location>
        <begin position="114"/>
        <end position="144"/>
    </location>
</feature>
<dbReference type="FunFam" id="2.70.70.10:FF:000006">
    <property type="entry name" value="M23 family peptidase"/>
    <property type="match status" value="1"/>
</dbReference>
<reference evidence="3 4" key="1">
    <citation type="submission" date="2017-04" db="EMBL/GenBank/DDBJ databases">
        <authorList>
            <person name="Afonso C.L."/>
            <person name="Miller P.J."/>
            <person name="Scott M.A."/>
            <person name="Spackman E."/>
            <person name="Goraichik I."/>
            <person name="Dimitrov K.M."/>
            <person name="Suarez D.L."/>
            <person name="Swayne D.E."/>
        </authorList>
    </citation>
    <scope>NUCLEOTIDE SEQUENCE [LARGE SCALE GENOMIC DNA]</scope>
    <source>
        <strain evidence="3 4">DSM 5090</strain>
    </source>
</reference>
<keyword evidence="4" id="KW-1185">Reference proteome</keyword>
<evidence type="ECO:0000256" key="1">
    <source>
        <dbReference type="SAM" id="MobiDB-lite"/>
    </source>
</evidence>
<dbReference type="InterPro" id="IPR011055">
    <property type="entry name" value="Dup_hybrid_motif"/>
</dbReference>
<dbReference type="STRING" id="112901.SAMN04488500_11344"/>
<dbReference type="PANTHER" id="PTHR21666">
    <property type="entry name" value="PEPTIDASE-RELATED"/>
    <property type="match status" value="1"/>
</dbReference>
<dbReference type="CDD" id="cd12797">
    <property type="entry name" value="M23_peptidase"/>
    <property type="match status" value="1"/>
</dbReference>
<dbReference type="Gene3D" id="2.70.70.10">
    <property type="entry name" value="Glucose Permease (Domain IIA)"/>
    <property type="match status" value="1"/>
</dbReference>